<accession>A0ABX8TKA6</accession>
<sequence>MTQPPHDADTPLNPVSGAPGDSTPQTEVARAKAEKAMRLAAALRDNLRRRKAPQRTPSAPKPRN</sequence>
<evidence type="ECO:0000313" key="2">
    <source>
        <dbReference type="EMBL" id="QYC11651.1"/>
    </source>
</evidence>
<dbReference type="EMBL" id="CP080034">
    <property type="protein sequence ID" value="QYC11651.1"/>
    <property type="molecule type" value="Genomic_DNA"/>
</dbReference>
<proteinExistence type="predicted"/>
<protein>
    <submittedName>
        <fullName evidence="2">Uncharacterized protein</fullName>
    </submittedName>
</protein>
<reference evidence="2 3" key="1">
    <citation type="submission" date="2021-07" db="EMBL/GenBank/DDBJ databases">
        <title>Isolation and characterization of bacteria from a gold mining with a capacity of golden bioaccumulation.</title>
        <authorList>
            <person name="Yang X.J."/>
        </authorList>
    </citation>
    <scope>NUCLEOTIDE SEQUENCE [LARGE SCALE GENOMIC DNA]</scope>
    <source>
        <strain evidence="2 3">Au29</strain>
    </source>
</reference>
<name>A0ABX8TKA6_9CAUL</name>
<dbReference type="Proteomes" id="UP000824334">
    <property type="component" value="Chromosome"/>
</dbReference>
<evidence type="ECO:0000256" key="1">
    <source>
        <dbReference type="SAM" id="MobiDB-lite"/>
    </source>
</evidence>
<gene>
    <name evidence="2" type="ORF">KWG56_06720</name>
</gene>
<dbReference type="RefSeq" id="WP_201097812.1">
    <property type="nucleotide sequence ID" value="NZ_BAAAEE010000021.1"/>
</dbReference>
<feature type="region of interest" description="Disordered" evidence="1">
    <location>
        <begin position="1"/>
        <end position="64"/>
    </location>
</feature>
<organism evidence="2 3">
    <name type="scientific">Brevundimonas nasdae</name>
    <dbReference type="NCBI Taxonomy" id="172043"/>
    <lineage>
        <taxon>Bacteria</taxon>
        <taxon>Pseudomonadati</taxon>
        <taxon>Pseudomonadota</taxon>
        <taxon>Alphaproteobacteria</taxon>
        <taxon>Caulobacterales</taxon>
        <taxon>Caulobacteraceae</taxon>
        <taxon>Brevundimonas</taxon>
    </lineage>
</organism>
<dbReference type="GeneID" id="94374950"/>
<keyword evidence="3" id="KW-1185">Reference proteome</keyword>
<evidence type="ECO:0000313" key="3">
    <source>
        <dbReference type="Proteomes" id="UP000824334"/>
    </source>
</evidence>